<dbReference type="EMBL" id="CP061800">
    <property type="protein sequence ID" value="QTA88011.1"/>
    <property type="molecule type" value="Genomic_DNA"/>
</dbReference>
<dbReference type="AlphaFoldDB" id="A0A975BM62"/>
<name>A0A975BM62_9BACT</name>
<evidence type="ECO:0000313" key="2">
    <source>
        <dbReference type="Proteomes" id="UP000663722"/>
    </source>
</evidence>
<keyword evidence="2" id="KW-1185">Reference proteome</keyword>
<gene>
    <name evidence="1" type="ORF">dnm_040510</name>
</gene>
<reference evidence="1" key="1">
    <citation type="journal article" date="2021" name="Microb. Physiol.">
        <title>Proteogenomic Insights into the Physiology of Marine, Sulfate-Reducing, Filamentous Desulfonema limicola and Desulfonema magnum.</title>
        <authorList>
            <person name="Schnaars V."/>
            <person name="Wohlbrand L."/>
            <person name="Scheve S."/>
            <person name="Hinrichs C."/>
            <person name="Reinhardt R."/>
            <person name="Rabus R."/>
        </authorList>
    </citation>
    <scope>NUCLEOTIDE SEQUENCE</scope>
    <source>
        <strain evidence="1">4be13</strain>
    </source>
</reference>
<dbReference type="Proteomes" id="UP000663722">
    <property type="component" value="Chromosome"/>
</dbReference>
<sequence>MQQGLRPDHAGHCKNTIPYYISISDLTGRKYNFRTQDSDS</sequence>
<organism evidence="1 2">
    <name type="scientific">Desulfonema magnum</name>
    <dbReference type="NCBI Taxonomy" id="45655"/>
    <lineage>
        <taxon>Bacteria</taxon>
        <taxon>Pseudomonadati</taxon>
        <taxon>Thermodesulfobacteriota</taxon>
        <taxon>Desulfobacteria</taxon>
        <taxon>Desulfobacterales</taxon>
        <taxon>Desulfococcaceae</taxon>
        <taxon>Desulfonema</taxon>
    </lineage>
</organism>
<accession>A0A975BM62</accession>
<proteinExistence type="predicted"/>
<protein>
    <submittedName>
        <fullName evidence="1">Uncharacterized protein</fullName>
    </submittedName>
</protein>
<evidence type="ECO:0000313" key="1">
    <source>
        <dbReference type="EMBL" id="QTA88011.1"/>
    </source>
</evidence>
<dbReference type="KEGG" id="dmm:dnm_040510"/>